<comment type="similarity">
    <text evidence="1 8">Belongs to the beta-class carbonic anhydrase family.</text>
</comment>
<evidence type="ECO:0000256" key="8">
    <source>
        <dbReference type="RuleBase" id="RU003956"/>
    </source>
</evidence>
<feature type="binding site" evidence="7">
    <location>
        <position position="106"/>
    </location>
    <ligand>
        <name>Zn(2+)</name>
        <dbReference type="ChEBI" id="CHEBI:29105"/>
    </ligand>
</feature>
<evidence type="ECO:0000256" key="3">
    <source>
        <dbReference type="ARBA" id="ARBA00022723"/>
    </source>
</evidence>
<accession>A0A2A4YY09</accession>
<evidence type="ECO:0000256" key="1">
    <source>
        <dbReference type="ARBA" id="ARBA00006217"/>
    </source>
</evidence>
<dbReference type="Pfam" id="PF00484">
    <property type="entry name" value="Pro_CA"/>
    <property type="match status" value="1"/>
</dbReference>
<dbReference type="InterPro" id="IPR001765">
    <property type="entry name" value="Carbonic_anhydrase"/>
</dbReference>
<gene>
    <name evidence="9" type="ORF">COB13_10990</name>
</gene>
<dbReference type="PANTHER" id="PTHR11002">
    <property type="entry name" value="CARBONIC ANHYDRASE"/>
    <property type="match status" value="1"/>
</dbReference>
<evidence type="ECO:0000256" key="2">
    <source>
        <dbReference type="ARBA" id="ARBA00012925"/>
    </source>
</evidence>
<sequence length="221" mass="25174">MRKVKFSNLLDGYANFRQKIYPKHEKLFKELVEKGQSPEIMMISCCDSRVNSTQIFSAKAGDMFTLRNVGNLVPPYELDGGYHGTSAAIEYAVTELKVKLIIVMGHSYCGGIKAAYENTDAFAELDVETGQGFTRQWMSMIKDISDDIHECHHDLSERDQLKRLEQQNVLLSLKNLRSFKFVQDALEAGELEMVGSWFDLDHGTVWVGNEDTHEFHKLKST</sequence>
<comment type="catalytic activity">
    <reaction evidence="6 8">
        <text>hydrogencarbonate + H(+) = CO2 + H2O</text>
        <dbReference type="Rhea" id="RHEA:10748"/>
        <dbReference type="ChEBI" id="CHEBI:15377"/>
        <dbReference type="ChEBI" id="CHEBI:15378"/>
        <dbReference type="ChEBI" id="CHEBI:16526"/>
        <dbReference type="ChEBI" id="CHEBI:17544"/>
        <dbReference type="EC" id="4.2.1.1"/>
    </reaction>
</comment>
<dbReference type="Gene3D" id="3.40.1050.10">
    <property type="entry name" value="Carbonic anhydrase"/>
    <property type="match status" value="1"/>
</dbReference>
<dbReference type="InterPro" id="IPR036874">
    <property type="entry name" value="Carbonic_anhydrase_sf"/>
</dbReference>
<organism evidence="9">
    <name type="scientific">OCS116 cluster bacterium</name>
    <dbReference type="NCBI Taxonomy" id="2030921"/>
    <lineage>
        <taxon>Bacteria</taxon>
        <taxon>Pseudomonadati</taxon>
        <taxon>Pseudomonadota</taxon>
        <taxon>Alphaproteobacteria</taxon>
        <taxon>OCS116 cluster</taxon>
    </lineage>
</organism>
<proteinExistence type="inferred from homology"/>
<keyword evidence="3 7" id="KW-0479">Metal-binding</keyword>
<feature type="binding site" evidence="7">
    <location>
        <position position="109"/>
    </location>
    <ligand>
        <name>Zn(2+)</name>
        <dbReference type="ChEBI" id="CHEBI:29105"/>
    </ligand>
</feature>
<comment type="caution">
    <text evidence="9">The sequence shown here is derived from an EMBL/GenBank/DDBJ whole genome shotgun (WGS) entry which is preliminary data.</text>
</comment>
<dbReference type="CDD" id="cd00884">
    <property type="entry name" value="beta_CA_cladeB"/>
    <property type="match status" value="1"/>
</dbReference>
<evidence type="ECO:0000256" key="6">
    <source>
        <dbReference type="ARBA" id="ARBA00048348"/>
    </source>
</evidence>
<reference evidence="9" key="2">
    <citation type="journal article" date="2018" name="ISME J.">
        <title>A dynamic microbial community with high functional redundancy inhabits the cold, oxic subseafloor aquifer.</title>
        <authorList>
            <person name="Tully B.J."/>
            <person name="Wheat C.G."/>
            <person name="Glazer B.T."/>
            <person name="Huber J.A."/>
        </authorList>
    </citation>
    <scope>NUCLEOTIDE SEQUENCE</scope>
    <source>
        <strain evidence="9">NORP83</strain>
    </source>
</reference>
<dbReference type="GO" id="GO:0015976">
    <property type="term" value="P:carbon utilization"/>
    <property type="evidence" value="ECO:0007669"/>
    <property type="project" value="InterPro"/>
</dbReference>
<comment type="cofactor">
    <cofactor evidence="7">
        <name>Zn(2+)</name>
        <dbReference type="ChEBI" id="CHEBI:29105"/>
    </cofactor>
    <text evidence="7">Binds 1 zinc ion per subunit.</text>
</comment>
<dbReference type="AlphaFoldDB" id="A0A2A4YY09"/>
<protein>
    <recommendedName>
        <fullName evidence="2 8">Carbonic anhydrase</fullName>
        <ecNumber evidence="2 8">4.2.1.1</ecNumber>
    </recommendedName>
    <alternativeName>
        <fullName evidence="8">Carbonate dehydratase</fullName>
    </alternativeName>
</protein>
<comment type="function">
    <text evidence="8">Reversible hydration of carbon dioxide.</text>
</comment>
<dbReference type="PANTHER" id="PTHR11002:SF76">
    <property type="entry name" value="CARBONIC ANHYDRASE"/>
    <property type="match status" value="1"/>
</dbReference>
<dbReference type="EC" id="4.2.1.1" evidence="2 8"/>
<keyword evidence="5 8" id="KW-0456">Lyase</keyword>
<keyword evidence="4 7" id="KW-0862">Zinc</keyword>
<feature type="binding site" evidence="7">
    <location>
        <position position="45"/>
    </location>
    <ligand>
        <name>Zn(2+)</name>
        <dbReference type="ChEBI" id="CHEBI:29105"/>
    </ligand>
</feature>
<reference key="1">
    <citation type="submission" date="2017-08" db="EMBL/GenBank/DDBJ databases">
        <title>A dynamic microbial community with high functional redundancy inhabits the cold, oxic subseafloor aquifer.</title>
        <authorList>
            <person name="Tully B.J."/>
            <person name="Wheat C.G."/>
            <person name="Glazer B.T."/>
            <person name="Huber J.A."/>
        </authorList>
    </citation>
    <scope>NUCLEOTIDE SEQUENCE [LARGE SCALE GENOMIC DNA]</scope>
</reference>
<dbReference type="InterPro" id="IPR045066">
    <property type="entry name" value="Beta_CA_cladeB"/>
</dbReference>
<name>A0A2A4YY09_9PROT</name>
<evidence type="ECO:0000256" key="7">
    <source>
        <dbReference type="PIRSR" id="PIRSR601765-1"/>
    </source>
</evidence>
<evidence type="ECO:0000256" key="4">
    <source>
        <dbReference type="ARBA" id="ARBA00022833"/>
    </source>
</evidence>
<evidence type="ECO:0000313" key="9">
    <source>
        <dbReference type="EMBL" id="PCI99768.1"/>
    </source>
</evidence>
<dbReference type="SMART" id="SM00947">
    <property type="entry name" value="Pro_CA"/>
    <property type="match status" value="1"/>
</dbReference>
<dbReference type="EMBL" id="NVUS01000014">
    <property type="protein sequence ID" value="PCI99768.1"/>
    <property type="molecule type" value="Genomic_DNA"/>
</dbReference>
<evidence type="ECO:0000256" key="5">
    <source>
        <dbReference type="ARBA" id="ARBA00023239"/>
    </source>
</evidence>
<dbReference type="PROSITE" id="PS00705">
    <property type="entry name" value="PROK_CO2_ANHYDRASE_2"/>
    <property type="match status" value="1"/>
</dbReference>
<dbReference type="GO" id="GO:0004089">
    <property type="term" value="F:carbonate dehydratase activity"/>
    <property type="evidence" value="ECO:0007669"/>
    <property type="project" value="UniProtKB-UniRule"/>
</dbReference>
<dbReference type="SUPFAM" id="SSF53056">
    <property type="entry name" value="beta-carbonic anhydrase, cab"/>
    <property type="match status" value="1"/>
</dbReference>
<feature type="binding site" evidence="7">
    <location>
        <position position="47"/>
    </location>
    <ligand>
        <name>Zn(2+)</name>
        <dbReference type="ChEBI" id="CHEBI:29105"/>
    </ligand>
</feature>
<dbReference type="GO" id="GO:0008270">
    <property type="term" value="F:zinc ion binding"/>
    <property type="evidence" value="ECO:0007669"/>
    <property type="project" value="UniProtKB-UniRule"/>
</dbReference>
<dbReference type="InterPro" id="IPR015892">
    <property type="entry name" value="Carbonic_anhydrase_CS"/>
</dbReference>